<evidence type="ECO:0000256" key="1">
    <source>
        <dbReference type="ARBA" id="ARBA00004651"/>
    </source>
</evidence>
<feature type="transmembrane region" description="Helical" evidence="12">
    <location>
        <begin position="920"/>
        <end position="940"/>
    </location>
</feature>
<dbReference type="Proteomes" id="UP000613740">
    <property type="component" value="Unassembled WGS sequence"/>
</dbReference>
<protein>
    <recommendedName>
        <fullName evidence="13">Cation-transporting P-type ATPase N-terminal domain-containing protein</fullName>
    </recommendedName>
</protein>
<dbReference type="SUPFAM" id="SSF81653">
    <property type="entry name" value="Calcium ATPase, transduction domain A"/>
    <property type="match status" value="1"/>
</dbReference>
<dbReference type="Pfam" id="PF00689">
    <property type="entry name" value="Cation_ATPase_C"/>
    <property type="match status" value="1"/>
</dbReference>
<keyword evidence="7" id="KW-0460">Magnesium</keyword>
<comment type="caution">
    <text evidence="14">The sequence shown here is derived from an EMBL/GenBank/DDBJ whole genome shotgun (WGS) entry which is preliminary data.</text>
</comment>
<dbReference type="GO" id="GO:1902600">
    <property type="term" value="P:proton transmembrane transport"/>
    <property type="evidence" value="ECO:0007669"/>
    <property type="project" value="TreeGrafter"/>
</dbReference>
<sequence>MAPGHSPPLGTQDSSGYGNIGRKSLGTKSLGAKSLHKTSVLDKASIISLAKRTRAELTQQQPRESDELPWHAMETGEEVAGELGSSVEHGLSTAEAERRLQDFGPNKLTEVEKISFWRRLWNQLNNMIIGLLFAAAIVEGALESWAEFGLILGVIAINTALGLYQEGRAEKAADAIKALLSPNATVLRDGQAAVLPAESLVPGDVVLLKSGDKVPADVRLLTAVNLQVQEAMLTGESVPVSKVLHPAPPAAGLGDRKCMCFSATNVVSGQGRGVVVATGDSAEIGQINKMVGTVESAQNNLVHQLEVLGRWLVLLVLAIGLVAFLLALLHADQGFKGAFESAVSIAVAIVPEGLPAVVTIVLAIGTTVMARNNAIIRQLPAVETLGSLNVICSDKTGTLTKNEMTVVALRTAATEYTVSGVGYEPVGEFSMLVPDKAGDANANGSRSQPLDGAQHTALQQLLKGTVLCNDSSLIKETPGEVAIAIEPEGAAAADGAVAGGGGKDKDKEQKAPKAGGAVRYSPLGAPTEVALLTAAEKAGLPPAAELKAAVPRVATVPFESEHKFMATVHREADGTGGGGGGKLVMYVKGAPDRLLPLCDTQIADNDLGRTAPLDPGFWKAQQAELSSRGLRVLALCRGELPDDTDLSVLSPAWLLSGGVNPEAAAEAAAEGKPPPPPARKLQLSMVLLVAILDPPREEAVRAVGVAHKAGITVKMITGDHALTAVAIGRMLGIVPGADEVAAAAPGLAPAAGPVGTSRLGPPRAGTGARRASATAVPVITGPQVDAMDDEALKAVVLGCNVFARASPENKLRIVKALQALGQTAAMTGDGVNDAPALKAADVGVAMGITGTDVSKEAAKMVLADDNFATIVAAVREGRRVWDNIRKILIFNLPVNLAQGFSVLYAYILNFEDVPLTALQVLLVNLITSVTLGLALAAEPPEPDIMDRQPRRRGKRLVGKLLLWRMFFVCHVVVALVLGLFYWAGQDGSSTPGGGYPLKQQRAEAFNTLVGAQVAYFVNCRFLKLASFHPRVFVGNPIAYVSISLVAALMVFVTYVPGVNAFFHMSGMDGVQWARVVVATAVVFVVVEVEKALVDPLFMPIMRPILAWIEDHTPDCLSVKQSAKALQGACVRCTAGCLPAGGGGAEQGAGAAGHVVDEAAGGAAAAAGRRGAPLRTQRRGSVAAAKAAPATSAAAAAMTAAPSPTLTSTSAALSAMSEVDGHGHVKLGVVREVAVAVVEPGAVPGAGAALGAGAGADPGAAAAPGAGDVEMGRPQQQQQ</sequence>
<feature type="region of interest" description="Disordered" evidence="11">
    <location>
        <begin position="1"/>
        <end position="23"/>
    </location>
</feature>
<dbReference type="GO" id="GO:0016887">
    <property type="term" value="F:ATP hydrolysis activity"/>
    <property type="evidence" value="ECO:0007669"/>
    <property type="project" value="InterPro"/>
</dbReference>
<evidence type="ECO:0000256" key="5">
    <source>
        <dbReference type="ARBA" id="ARBA00022741"/>
    </source>
</evidence>
<feature type="compositionally biased region" description="Low complexity" evidence="11">
    <location>
        <begin position="1256"/>
        <end position="1268"/>
    </location>
</feature>
<keyword evidence="15" id="KW-1185">Reference proteome</keyword>
<dbReference type="InterPro" id="IPR023299">
    <property type="entry name" value="ATPase_P-typ_cyto_dom_N"/>
</dbReference>
<evidence type="ECO:0000313" key="14">
    <source>
        <dbReference type="EMBL" id="KAG2429433.1"/>
    </source>
</evidence>
<dbReference type="InterPro" id="IPR023298">
    <property type="entry name" value="ATPase_P-typ_TM_dom_sf"/>
</dbReference>
<dbReference type="PANTHER" id="PTHR43294">
    <property type="entry name" value="SODIUM/POTASSIUM-TRANSPORTING ATPASE SUBUNIT ALPHA"/>
    <property type="match status" value="1"/>
</dbReference>
<keyword evidence="8" id="KW-1278">Translocase</keyword>
<organism evidence="14 15">
    <name type="scientific">Chlamydomonas schloesseri</name>
    <dbReference type="NCBI Taxonomy" id="2026947"/>
    <lineage>
        <taxon>Eukaryota</taxon>
        <taxon>Viridiplantae</taxon>
        <taxon>Chlorophyta</taxon>
        <taxon>core chlorophytes</taxon>
        <taxon>Chlorophyceae</taxon>
        <taxon>CS clade</taxon>
        <taxon>Chlamydomonadales</taxon>
        <taxon>Chlamydomonadaceae</taxon>
        <taxon>Chlamydomonas</taxon>
    </lineage>
</organism>
<feature type="transmembrane region" description="Helical" evidence="12">
    <location>
        <begin position="148"/>
        <end position="164"/>
    </location>
</feature>
<feature type="region of interest" description="Disordered" evidence="11">
    <location>
        <begin position="1165"/>
        <end position="1184"/>
    </location>
</feature>
<accession>A0A835VXF2</accession>
<evidence type="ECO:0000256" key="2">
    <source>
        <dbReference type="ARBA" id="ARBA00022475"/>
    </source>
</evidence>
<dbReference type="InterPro" id="IPR023214">
    <property type="entry name" value="HAD_sf"/>
</dbReference>
<dbReference type="OrthoDB" id="116380at2759"/>
<keyword evidence="9 12" id="KW-1133">Transmembrane helix</keyword>
<dbReference type="FunFam" id="3.40.50.1000:FF:000001">
    <property type="entry name" value="Phospholipid-transporting ATPase IC"/>
    <property type="match status" value="1"/>
</dbReference>
<dbReference type="InterPro" id="IPR006068">
    <property type="entry name" value="ATPase_P-typ_cation-transptr_C"/>
</dbReference>
<dbReference type="Gene3D" id="3.40.50.1000">
    <property type="entry name" value="HAD superfamily/HAD-like"/>
    <property type="match status" value="1"/>
</dbReference>
<keyword evidence="4 12" id="KW-0812">Transmembrane</keyword>
<dbReference type="NCBIfam" id="TIGR01494">
    <property type="entry name" value="ATPase_P-type"/>
    <property type="match status" value="2"/>
</dbReference>
<feature type="transmembrane region" description="Helical" evidence="12">
    <location>
        <begin position="1075"/>
        <end position="1093"/>
    </location>
</feature>
<keyword evidence="6" id="KW-0067">ATP-binding</keyword>
<dbReference type="Gene3D" id="1.20.1110.10">
    <property type="entry name" value="Calcium-transporting ATPase, transmembrane domain"/>
    <property type="match status" value="1"/>
</dbReference>
<evidence type="ECO:0000256" key="7">
    <source>
        <dbReference type="ARBA" id="ARBA00022842"/>
    </source>
</evidence>
<dbReference type="InterPro" id="IPR044492">
    <property type="entry name" value="P_typ_ATPase_HD_dom"/>
</dbReference>
<dbReference type="InterPro" id="IPR004014">
    <property type="entry name" value="ATPase_P-typ_cation-transptr_N"/>
</dbReference>
<keyword evidence="2" id="KW-1003">Cell membrane</keyword>
<comment type="subcellular location">
    <subcellularLocation>
        <location evidence="1">Cell membrane</location>
        <topology evidence="1">Multi-pass membrane protein</topology>
    </subcellularLocation>
</comment>
<dbReference type="PRINTS" id="PR00119">
    <property type="entry name" value="CATATPASE"/>
</dbReference>
<dbReference type="SUPFAM" id="SSF81665">
    <property type="entry name" value="Calcium ATPase, transmembrane domain M"/>
    <property type="match status" value="1"/>
</dbReference>
<dbReference type="PRINTS" id="PR00120">
    <property type="entry name" value="HATPASE"/>
</dbReference>
<feature type="domain" description="Cation-transporting P-type ATPase N-terminal" evidence="13">
    <location>
        <begin position="69"/>
        <end position="144"/>
    </location>
</feature>
<dbReference type="Gene3D" id="3.40.1110.10">
    <property type="entry name" value="Calcium-transporting ATPase, cytoplasmic domain N"/>
    <property type="match status" value="1"/>
</dbReference>
<evidence type="ECO:0000256" key="3">
    <source>
        <dbReference type="ARBA" id="ARBA00022553"/>
    </source>
</evidence>
<evidence type="ECO:0000256" key="12">
    <source>
        <dbReference type="SAM" id="Phobius"/>
    </source>
</evidence>
<dbReference type="GO" id="GO:1990573">
    <property type="term" value="P:potassium ion import across plasma membrane"/>
    <property type="evidence" value="ECO:0007669"/>
    <property type="project" value="TreeGrafter"/>
</dbReference>
<dbReference type="InterPro" id="IPR036412">
    <property type="entry name" value="HAD-like_sf"/>
</dbReference>
<dbReference type="GO" id="GO:0006883">
    <property type="term" value="P:intracellular sodium ion homeostasis"/>
    <property type="evidence" value="ECO:0007669"/>
    <property type="project" value="TreeGrafter"/>
</dbReference>
<dbReference type="SMART" id="SM00831">
    <property type="entry name" value="Cation_ATPase_N"/>
    <property type="match status" value="1"/>
</dbReference>
<dbReference type="InterPro" id="IPR059000">
    <property type="entry name" value="ATPase_P-type_domA"/>
</dbReference>
<dbReference type="Pfam" id="PF00122">
    <property type="entry name" value="E1-E2_ATPase"/>
    <property type="match status" value="1"/>
</dbReference>
<evidence type="ECO:0000256" key="4">
    <source>
        <dbReference type="ARBA" id="ARBA00022692"/>
    </source>
</evidence>
<dbReference type="GO" id="GO:0030007">
    <property type="term" value="P:intracellular potassium ion homeostasis"/>
    <property type="evidence" value="ECO:0007669"/>
    <property type="project" value="TreeGrafter"/>
</dbReference>
<dbReference type="InterPro" id="IPR050510">
    <property type="entry name" value="Cation_transp_ATPase_P-type"/>
</dbReference>
<dbReference type="Gene3D" id="2.70.150.10">
    <property type="entry name" value="Calcium-transporting ATPase, cytoplasmic transduction domain A"/>
    <property type="match status" value="1"/>
</dbReference>
<evidence type="ECO:0000313" key="15">
    <source>
        <dbReference type="Proteomes" id="UP000613740"/>
    </source>
</evidence>
<dbReference type="SFLD" id="SFLDG00002">
    <property type="entry name" value="C1.7:_P-type_atpase_like"/>
    <property type="match status" value="1"/>
</dbReference>
<dbReference type="InterPro" id="IPR018303">
    <property type="entry name" value="ATPase_P-typ_P_site"/>
</dbReference>
<feature type="compositionally biased region" description="Basic and acidic residues" evidence="11">
    <location>
        <begin position="502"/>
        <end position="511"/>
    </location>
</feature>
<feature type="transmembrane region" description="Helical" evidence="12">
    <location>
        <begin position="124"/>
        <end position="142"/>
    </location>
</feature>
<dbReference type="SUPFAM" id="SSF81660">
    <property type="entry name" value="Metal cation-transporting ATPase, ATP-binding domain N"/>
    <property type="match status" value="1"/>
</dbReference>
<evidence type="ECO:0000256" key="11">
    <source>
        <dbReference type="SAM" id="MobiDB-lite"/>
    </source>
</evidence>
<name>A0A835VXF2_9CHLO</name>
<feature type="transmembrane region" description="Helical" evidence="12">
    <location>
        <begin position="1037"/>
        <end position="1055"/>
    </location>
</feature>
<evidence type="ECO:0000256" key="10">
    <source>
        <dbReference type="ARBA" id="ARBA00023136"/>
    </source>
</evidence>
<dbReference type="SFLD" id="SFLDS00003">
    <property type="entry name" value="Haloacid_Dehalogenase"/>
    <property type="match status" value="1"/>
</dbReference>
<feature type="transmembrane region" description="Helical" evidence="12">
    <location>
        <begin position="961"/>
        <end position="984"/>
    </location>
</feature>
<feature type="region of interest" description="Disordered" evidence="11">
    <location>
        <begin position="493"/>
        <end position="519"/>
    </location>
</feature>
<dbReference type="Pfam" id="PF00690">
    <property type="entry name" value="Cation_ATPase_N"/>
    <property type="match status" value="1"/>
</dbReference>
<dbReference type="SFLD" id="SFLDF00027">
    <property type="entry name" value="p-type_atpase"/>
    <property type="match status" value="1"/>
</dbReference>
<dbReference type="InterPro" id="IPR001757">
    <property type="entry name" value="P_typ_ATPase"/>
</dbReference>
<reference evidence="14" key="1">
    <citation type="journal article" date="2020" name="bioRxiv">
        <title>Comparative genomics of Chlamydomonas.</title>
        <authorList>
            <person name="Craig R.J."/>
            <person name="Hasan A.R."/>
            <person name="Ness R.W."/>
            <person name="Keightley P.D."/>
        </authorList>
    </citation>
    <scope>NUCLEOTIDE SEQUENCE</scope>
    <source>
        <strain evidence="14">CCAP 11/173</strain>
    </source>
</reference>
<gene>
    <name evidence="14" type="ORF">HYH02_014088</name>
</gene>
<dbReference type="Pfam" id="PF00702">
    <property type="entry name" value="Hydrolase"/>
    <property type="match status" value="1"/>
</dbReference>
<evidence type="ECO:0000256" key="8">
    <source>
        <dbReference type="ARBA" id="ARBA00022967"/>
    </source>
</evidence>
<evidence type="ECO:0000256" key="6">
    <source>
        <dbReference type="ARBA" id="ARBA00022840"/>
    </source>
</evidence>
<feature type="transmembrane region" description="Helical" evidence="12">
    <location>
        <begin position="311"/>
        <end position="331"/>
    </location>
</feature>
<proteinExistence type="predicted"/>
<dbReference type="AlphaFoldDB" id="A0A835VXF2"/>
<dbReference type="FunFam" id="2.70.150.10:FF:000160">
    <property type="entry name" value="Sarcoplasmic/endoplasmic reticulum calcium ATPase 1"/>
    <property type="match status" value="1"/>
</dbReference>
<keyword evidence="5" id="KW-0547">Nucleotide-binding</keyword>
<feature type="transmembrane region" description="Helical" evidence="12">
    <location>
        <begin position="343"/>
        <end position="370"/>
    </location>
</feature>
<feature type="region of interest" description="Disordered" evidence="11">
    <location>
        <begin position="1248"/>
        <end position="1278"/>
    </location>
</feature>
<evidence type="ECO:0000259" key="13">
    <source>
        <dbReference type="SMART" id="SM00831"/>
    </source>
</evidence>
<evidence type="ECO:0000256" key="9">
    <source>
        <dbReference type="ARBA" id="ARBA00022989"/>
    </source>
</evidence>
<dbReference type="GO" id="GO:0005391">
    <property type="term" value="F:P-type sodium:potassium-exchanging transporter activity"/>
    <property type="evidence" value="ECO:0007669"/>
    <property type="project" value="TreeGrafter"/>
</dbReference>
<dbReference type="GO" id="GO:0005524">
    <property type="term" value="F:ATP binding"/>
    <property type="evidence" value="ECO:0007669"/>
    <property type="project" value="UniProtKB-KW"/>
</dbReference>
<dbReference type="SUPFAM" id="SSF56784">
    <property type="entry name" value="HAD-like"/>
    <property type="match status" value="1"/>
</dbReference>
<dbReference type="PROSITE" id="PS00154">
    <property type="entry name" value="ATPASE_E1_E2"/>
    <property type="match status" value="1"/>
</dbReference>
<dbReference type="EMBL" id="JAEHOD010000086">
    <property type="protein sequence ID" value="KAG2429433.1"/>
    <property type="molecule type" value="Genomic_DNA"/>
</dbReference>
<dbReference type="GO" id="GO:0005886">
    <property type="term" value="C:plasma membrane"/>
    <property type="evidence" value="ECO:0007669"/>
    <property type="project" value="UniProtKB-SubCell"/>
</dbReference>
<dbReference type="InterPro" id="IPR008250">
    <property type="entry name" value="ATPase_P-typ_transduc_dom_A_sf"/>
</dbReference>
<feature type="transmembrane region" description="Helical" evidence="12">
    <location>
        <begin position="888"/>
        <end position="908"/>
    </location>
</feature>
<keyword evidence="10 12" id="KW-0472">Membrane</keyword>
<dbReference type="GO" id="GO:0036376">
    <property type="term" value="P:sodium ion export across plasma membrane"/>
    <property type="evidence" value="ECO:0007669"/>
    <property type="project" value="TreeGrafter"/>
</dbReference>
<keyword evidence="3" id="KW-0597">Phosphoprotein</keyword>
<dbReference type="PANTHER" id="PTHR43294:SF21">
    <property type="entry name" value="CATION TRANSPORTING ATPASE"/>
    <property type="match status" value="1"/>
</dbReference>
<dbReference type="FunFam" id="3.40.50.1000:FF:000083">
    <property type="entry name" value="Sodium/potassium-transporting ATPase subunit alpha"/>
    <property type="match status" value="1"/>
</dbReference>
<dbReference type="Pfam" id="PF13246">
    <property type="entry name" value="Cation_ATPase"/>
    <property type="match status" value="1"/>
</dbReference>